<evidence type="ECO:0000313" key="2">
    <source>
        <dbReference type="Proteomes" id="UP000222426"/>
    </source>
</evidence>
<organism evidence="1 2">
    <name type="scientific">Streptomyces phage Ididsumtinwong</name>
    <dbReference type="NCBI Taxonomy" id="1920308"/>
    <lineage>
        <taxon>Viruses</taxon>
        <taxon>Duplodnaviria</taxon>
        <taxon>Heunggongvirae</taxon>
        <taxon>Uroviricota</taxon>
        <taxon>Caudoviricetes</taxon>
        <taxon>Austintatiousvirus</taxon>
        <taxon>Austintatiousvirus ididsumtinwong</taxon>
    </lineage>
</organism>
<accession>A0A1J0MBX8</accession>
<name>A0A1J0MBX8_9CAUD</name>
<gene>
    <name evidence="1" type="ORF">SEA_IDIDSUMTINWONG_37</name>
</gene>
<sequence>MIRPTLTADGTAVRLPVTLAVSPLLDELALAYAEDPDLFGRLLAKHAASVVALDHVVVSDDAADWERAMRAAEADGSRDALLDRLESAERLDDLLTPDDAIALATSLTKQAAYIRHRTTAQENRS</sequence>
<dbReference type="EMBL" id="KY092479">
    <property type="protein sequence ID" value="APD18512.1"/>
    <property type="molecule type" value="Genomic_DNA"/>
</dbReference>
<proteinExistence type="predicted"/>
<keyword evidence="2" id="KW-1185">Reference proteome</keyword>
<protein>
    <submittedName>
        <fullName evidence="1">Uncharacterized protein</fullName>
    </submittedName>
</protein>
<dbReference type="Proteomes" id="UP000222426">
    <property type="component" value="Segment"/>
</dbReference>
<reference evidence="1 2" key="1">
    <citation type="submission" date="2016-11" db="EMBL/GenBank/DDBJ databases">
        <authorList>
            <person name="Meyer C.L."/>
            <person name="Nguyen V."/>
            <person name="Scott S.R."/>
            <person name="Nayek S."/>
            <person name="Syed N."/>
            <person name="Wagner P.E."/>
            <person name="Bhuiyan S."/>
            <person name="Layton S.R."/>
            <person name="Donegan-Quick R."/>
            <person name="Kim T."/>
            <person name="Visi D.K."/>
            <person name="Allen M.S."/>
            <person name="Hughes L.E."/>
            <person name="Garlena R.A."/>
            <person name="Russell D.A."/>
            <person name="Pope W.H."/>
            <person name="Jacobs-Sera D."/>
            <person name="Hendrix R.W."/>
            <person name="Hatfull G.F."/>
        </authorList>
    </citation>
    <scope>NUCLEOTIDE SEQUENCE [LARGE SCALE GENOMIC DNA]</scope>
</reference>
<evidence type="ECO:0000313" key="1">
    <source>
        <dbReference type="EMBL" id="APD18512.1"/>
    </source>
</evidence>